<feature type="domain" description="Response regulatory" evidence="7">
    <location>
        <begin position="27"/>
        <end position="144"/>
    </location>
</feature>
<evidence type="ECO:0000256" key="6">
    <source>
        <dbReference type="PROSITE-ProRule" id="PRU00169"/>
    </source>
</evidence>
<dbReference type="Pfam" id="PF01339">
    <property type="entry name" value="CheB_methylest"/>
    <property type="match status" value="1"/>
</dbReference>
<reference evidence="9 10" key="1">
    <citation type="submission" date="2020-07" db="EMBL/GenBank/DDBJ databases">
        <title>Complete Genome Sequence of an acetic acid bacterium, Acetobacter aceti JCM20276.</title>
        <authorList>
            <person name="Hirose Y."/>
            <person name="Mihara H."/>
        </authorList>
    </citation>
    <scope>NUCLEOTIDE SEQUENCE [LARGE SCALE GENOMIC DNA]</scope>
    <source>
        <strain evidence="9 10">JCM20276</strain>
    </source>
</reference>
<dbReference type="Proteomes" id="UP000515220">
    <property type="component" value="Chromosome"/>
</dbReference>
<dbReference type="EC" id="3.1.1.61" evidence="4"/>
<dbReference type="InterPro" id="IPR001789">
    <property type="entry name" value="Sig_transdc_resp-reg_receiver"/>
</dbReference>
<keyword evidence="1" id="KW-0963">Cytoplasm</keyword>
<dbReference type="PROSITE" id="PS50122">
    <property type="entry name" value="CHEB"/>
    <property type="match status" value="1"/>
</dbReference>
<name>A0A6S6PGH2_ACEAC</name>
<dbReference type="Gene3D" id="3.40.50.2300">
    <property type="match status" value="1"/>
</dbReference>
<evidence type="ECO:0000313" key="10">
    <source>
        <dbReference type="Proteomes" id="UP000515220"/>
    </source>
</evidence>
<proteinExistence type="predicted"/>
<dbReference type="SUPFAM" id="SSF52738">
    <property type="entry name" value="Methylesterase CheB, C-terminal domain"/>
    <property type="match status" value="1"/>
</dbReference>
<dbReference type="EMBL" id="AP023326">
    <property type="protein sequence ID" value="BCI66898.1"/>
    <property type="molecule type" value="Genomic_DNA"/>
</dbReference>
<dbReference type="PANTHER" id="PTHR42872:SF6">
    <property type="entry name" value="PROTEIN-GLUTAMATE METHYLESTERASE_PROTEIN-GLUTAMINE GLUTAMINASE"/>
    <property type="match status" value="1"/>
</dbReference>
<keyword evidence="2" id="KW-0145">Chemotaxis</keyword>
<dbReference type="GO" id="GO:0006935">
    <property type="term" value="P:chemotaxis"/>
    <property type="evidence" value="ECO:0007669"/>
    <property type="project" value="UniProtKB-KW"/>
</dbReference>
<dbReference type="RefSeq" id="WP_099347745.1">
    <property type="nucleotide sequence ID" value="NZ_AP023326.1"/>
</dbReference>
<evidence type="ECO:0000313" key="9">
    <source>
        <dbReference type="EMBL" id="BCI66898.1"/>
    </source>
</evidence>
<evidence type="ECO:0000256" key="1">
    <source>
        <dbReference type="ARBA" id="ARBA00022490"/>
    </source>
</evidence>
<evidence type="ECO:0000256" key="2">
    <source>
        <dbReference type="ARBA" id="ARBA00022500"/>
    </source>
</evidence>
<dbReference type="PROSITE" id="PS50110">
    <property type="entry name" value="RESPONSE_REGULATORY"/>
    <property type="match status" value="1"/>
</dbReference>
<evidence type="ECO:0000256" key="5">
    <source>
        <dbReference type="ARBA" id="ARBA00048267"/>
    </source>
</evidence>
<dbReference type="SMART" id="SM00448">
    <property type="entry name" value="REC"/>
    <property type="match status" value="1"/>
</dbReference>
<dbReference type="SUPFAM" id="SSF52172">
    <property type="entry name" value="CheY-like"/>
    <property type="match status" value="1"/>
</dbReference>
<dbReference type="InterPro" id="IPR011006">
    <property type="entry name" value="CheY-like_superfamily"/>
</dbReference>
<dbReference type="InterPro" id="IPR000673">
    <property type="entry name" value="Sig_transdc_resp-reg_Me-estase"/>
</dbReference>
<comment type="catalytic activity">
    <reaction evidence="5">
        <text>[protein]-L-glutamate 5-O-methyl ester + H2O = L-glutamyl-[protein] + methanol + H(+)</text>
        <dbReference type="Rhea" id="RHEA:23236"/>
        <dbReference type="Rhea" id="RHEA-COMP:10208"/>
        <dbReference type="Rhea" id="RHEA-COMP:10311"/>
        <dbReference type="ChEBI" id="CHEBI:15377"/>
        <dbReference type="ChEBI" id="CHEBI:15378"/>
        <dbReference type="ChEBI" id="CHEBI:17790"/>
        <dbReference type="ChEBI" id="CHEBI:29973"/>
        <dbReference type="ChEBI" id="CHEBI:82795"/>
        <dbReference type="EC" id="3.1.1.61"/>
    </reaction>
</comment>
<comment type="caution">
    <text evidence="6">Lacks conserved residue(s) required for the propagation of feature annotation.</text>
</comment>
<dbReference type="GO" id="GO:0000156">
    <property type="term" value="F:phosphorelay response regulator activity"/>
    <property type="evidence" value="ECO:0007669"/>
    <property type="project" value="InterPro"/>
</dbReference>
<dbReference type="Gene3D" id="3.40.50.180">
    <property type="entry name" value="Methylesterase CheB, C-terminal domain"/>
    <property type="match status" value="1"/>
</dbReference>
<evidence type="ECO:0000259" key="8">
    <source>
        <dbReference type="PROSITE" id="PS50122"/>
    </source>
</evidence>
<dbReference type="GO" id="GO:0005737">
    <property type="term" value="C:cytoplasm"/>
    <property type="evidence" value="ECO:0007669"/>
    <property type="project" value="InterPro"/>
</dbReference>
<feature type="domain" description="CheB-type methylesterase" evidence="8">
    <location>
        <begin position="285"/>
        <end position="357"/>
    </location>
</feature>
<dbReference type="Pfam" id="PF00072">
    <property type="entry name" value="Response_reg"/>
    <property type="match status" value="1"/>
</dbReference>
<evidence type="ECO:0000256" key="4">
    <source>
        <dbReference type="ARBA" id="ARBA00039140"/>
    </source>
</evidence>
<dbReference type="InterPro" id="IPR035909">
    <property type="entry name" value="CheB_C"/>
</dbReference>
<sequence length="373" mass="38723">MVTTADQVFSQPTAVIRQATPEGLPVRVLVADDDPEIRALVRRVFAASPDCSDCIVAEDAEDVFTTLETSPPDVILLRSALAGMNGLQVTRSIMVRHPVPIIIMADAGEEDLDRAFECLRSGALDIVMRTEAALSSSETVARVVSLARQVKELQSCQDAPEVQTDASAFPVRALFLMAGTGALGSALRVYQDCDLAASIPVVLVTALAPSLLPEFVRWLDETLENGAKLADLATGQSLKAGSLNVVAASALPRVVASDDKGVILAGLPDGPWAAPLTPSGENGFDVLLASAAEVAAKEMVAVMLGGLHSSGVAGLSLLKRAGGRAFVELPALCPFARSSFTAVRIGAADTYANVSHLVTLLDGLSAQQAVSGA</sequence>
<organism evidence="9 10">
    <name type="scientific">Acetobacter aceti</name>
    <dbReference type="NCBI Taxonomy" id="435"/>
    <lineage>
        <taxon>Bacteria</taxon>
        <taxon>Pseudomonadati</taxon>
        <taxon>Pseudomonadota</taxon>
        <taxon>Alphaproteobacteria</taxon>
        <taxon>Acetobacterales</taxon>
        <taxon>Acetobacteraceae</taxon>
        <taxon>Acetobacter</taxon>
        <taxon>Acetobacter subgen. Acetobacter</taxon>
    </lineage>
</organism>
<gene>
    <name evidence="9" type="primary">cheB2</name>
    <name evidence="9" type="ORF">AAJCM20276_15220</name>
</gene>
<dbReference type="GO" id="GO:0008984">
    <property type="term" value="F:protein-glutamate methylesterase activity"/>
    <property type="evidence" value="ECO:0007669"/>
    <property type="project" value="UniProtKB-EC"/>
</dbReference>
<evidence type="ECO:0000259" key="7">
    <source>
        <dbReference type="PROSITE" id="PS50110"/>
    </source>
</evidence>
<dbReference type="PANTHER" id="PTHR42872">
    <property type="entry name" value="PROTEIN-GLUTAMATE METHYLESTERASE/PROTEIN-GLUTAMINE GLUTAMINASE"/>
    <property type="match status" value="1"/>
</dbReference>
<accession>A0A6S6PGH2</accession>
<keyword evidence="3" id="KW-0378">Hydrolase</keyword>
<evidence type="ECO:0000256" key="3">
    <source>
        <dbReference type="ARBA" id="ARBA00022801"/>
    </source>
</evidence>
<dbReference type="AlphaFoldDB" id="A0A6S6PGH2"/>
<protein>
    <recommendedName>
        <fullName evidence="4">protein-glutamate methylesterase</fullName>
        <ecNumber evidence="4">3.1.1.61</ecNumber>
    </recommendedName>
</protein>